<sequence>MVDDTYGRPAQRALSAQSVRALHSKINRQKKKKLGAVRAEEDNKRMVKSLDHVKLFILLRSRTKGGGLIGKSPGQPV</sequence>
<evidence type="ECO:0000256" key="1">
    <source>
        <dbReference type="SAM" id="MobiDB-lite"/>
    </source>
</evidence>
<name>A0A2T3A113_9PEZI</name>
<dbReference type="InParanoid" id="A0A2T3A113"/>
<feature type="region of interest" description="Disordered" evidence="1">
    <location>
        <begin position="1"/>
        <end position="21"/>
    </location>
</feature>
<protein>
    <submittedName>
        <fullName evidence="2">Uncharacterized protein</fullName>
    </submittedName>
</protein>
<evidence type="ECO:0000313" key="3">
    <source>
        <dbReference type="Proteomes" id="UP000241462"/>
    </source>
</evidence>
<organism evidence="2 3">
    <name type="scientific">Coniella lustricola</name>
    <dbReference type="NCBI Taxonomy" id="2025994"/>
    <lineage>
        <taxon>Eukaryota</taxon>
        <taxon>Fungi</taxon>
        <taxon>Dikarya</taxon>
        <taxon>Ascomycota</taxon>
        <taxon>Pezizomycotina</taxon>
        <taxon>Sordariomycetes</taxon>
        <taxon>Sordariomycetidae</taxon>
        <taxon>Diaporthales</taxon>
        <taxon>Schizoparmaceae</taxon>
        <taxon>Coniella</taxon>
    </lineage>
</organism>
<proteinExistence type="predicted"/>
<reference evidence="2 3" key="1">
    <citation type="journal article" date="2018" name="Mycol. Prog.">
        <title>Coniella lustricola, a new species from submerged detritus.</title>
        <authorList>
            <person name="Raudabaugh D.B."/>
            <person name="Iturriaga T."/>
            <person name="Carver A."/>
            <person name="Mondo S."/>
            <person name="Pangilinan J."/>
            <person name="Lipzen A."/>
            <person name="He G."/>
            <person name="Amirebrahimi M."/>
            <person name="Grigoriev I.V."/>
            <person name="Miller A.N."/>
        </authorList>
    </citation>
    <scope>NUCLEOTIDE SEQUENCE [LARGE SCALE GENOMIC DNA]</scope>
    <source>
        <strain evidence="2 3">B22-T-1</strain>
    </source>
</reference>
<dbReference type="AlphaFoldDB" id="A0A2T3A113"/>
<dbReference type="EMBL" id="KZ678517">
    <property type="protein sequence ID" value="PSR80866.1"/>
    <property type="molecule type" value="Genomic_DNA"/>
</dbReference>
<gene>
    <name evidence="2" type="ORF">BD289DRAFT_439988</name>
</gene>
<accession>A0A2T3A113</accession>
<evidence type="ECO:0000313" key="2">
    <source>
        <dbReference type="EMBL" id="PSR80866.1"/>
    </source>
</evidence>
<dbReference type="Proteomes" id="UP000241462">
    <property type="component" value="Unassembled WGS sequence"/>
</dbReference>
<keyword evidence="3" id="KW-1185">Reference proteome</keyword>